<gene>
    <name evidence="4" type="ORF">HK105_203017</name>
</gene>
<feature type="coiled-coil region" evidence="1">
    <location>
        <begin position="487"/>
        <end position="514"/>
    </location>
</feature>
<feature type="region of interest" description="Disordered" evidence="2">
    <location>
        <begin position="356"/>
        <end position="425"/>
    </location>
</feature>
<evidence type="ECO:0000259" key="3">
    <source>
        <dbReference type="Pfam" id="PF24781"/>
    </source>
</evidence>
<dbReference type="Pfam" id="PF24781">
    <property type="entry name" value="FANCA_helical"/>
    <property type="match status" value="1"/>
</dbReference>
<evidence type="ECO:0000313" key="4">
    <source>
        <dbReference type="EMBL" id="KAL2917353.1"/>
    </source>
</evidence>
<feature type="compositionally biased region" description="Basic and acidic residues" evidence="2">
    <location>
        <begin position="356"/>
        <end position="378"/>
    </location>
</feature>
<evidence type="ECO:0000313" key="5">
    <source>
        <dbReference type="Proteomes" id="UP001527925"/>
    </source>
</evidence>
<organism evidence="4 5">
    <name type="scientific">Polyrhizophydium stewartii</name>
    <dbReference type="NCBI Taxonomy" id="2732419"/>
    <lineage>
        <taxon>Eukaryota</taxon>
        <taxon>Fungi</taxon>
        <taxon>Fungi incertae sedis</taxon>
        <taxon>Chytridiomycota</taxon>
        <taxon>Chytridiomycota incertae sedis</taxon>
        <taxon>Chytridiomycetes</taxon>
        <taxon>Rhizophydiales</taxon>
        <taxon>Rhizophydiales incertae sedis</taxon>
        <taxon>Polyrhizophydium</taxon>
    </lineage>
</organism>
<keyword evidence="1" id="KW-0175">Coiled coil</keyword>
<comment type="caution">
    <text evidence="4">The sequence shown here is derived from an EMBL/GenBank/DDBJ whole genome shotgun (WGS) entry which is preliminary data.</text>
</comment>
<feature type="compositionally biased region" description="Acidic residues" evidence="2">
    <location>
        <begin position="410"/>
        <end position="425"/>
    </location>
</feature>
<proteinExistence type="predicted"/>
<name>A0ABR4NCU6_9FUNG</name>
<feature type="domain" description="Fanconi anaemia group A protein helical" evidence="3">
    <location>
        <begin position="289"/>
        <end position="359"/>
    </location>
</feature>
<dbReference type="EMBL" id="JADGIZ020000011">
    <property type="protein sequence ID" value="KAL2917353.1"/>
    <property type="molecule type" value="Genomic_DNA"/>
</dbReference>
<sequence length="709" mass="75863">MRAATSAADPRHRFLRAYADMPESVASFDWLDGGEPVLCVAGFIIECTRSGDAASDRAGQASGRLAEWVLAARGEPFFGVAAQALCEAVFLSQADAAVPTVASVCAAVVQALEGQVSPDERAMRAAWGQILMDEQAWRRVMDAALQGQANSRVLLGSLHSLALVDKAGDVGERARPYLDAAVRMHSQPAFALVVGCMAAALAVEPAGLGRQLRAVLTSNASLALKPARDWAVQTLQAAVPGLPVVAIKQLGVALRQEPQWAAVVDGVKTRLAVLGESLGDRPSVPASLQAEKVLEYFEVNGTVPAALVDASIFHVQWYTKTFLPQLLRGSPRMNAASRVRLVQALRQADRIPRRVLEDFEKEQQREQQQDEQRRDRPHSSGLGRKRRRIASGTDLDDAQLAGDGDGHESDDLEGDDGDGADPEDDAEYAACVSDVLLRRAPRGSNGHAAQDLLESGKAHRMLQDMAPQIEAARVGAKHGSGAESAEKRKEQDEIADLRQRVEKLEGMVARLELAVRSIQPANSGWPRLVGLHVERDQVVVSDGGQLHPVEMSFVWAVFGVLDGIARVQERAGKGDDDKTADQAGMAAQQELAQAGERLLRRVAGTGGLFVAVVAVLHGSVAGGDEALFEAGRLVRWMERIQQQAAACGLGTWERVWMFPPALEWLDDAARVELRDLQARGAAYVAAAAVEAALARNAAPDAAPGPAASR</sequence>
<evidence type="ECO:0000256" key="2">
    <source>
        <dbReference type="SAM" id="MobiDB-lite"/>
    </source>
</evidence>
<dbReference type="InterPro" id="IPR055386">
    <property type="entry name" value="FANCA_helical"/>
</dbReference>
<reference evidence="4 5" key="1">
    <citation type="submission" date="2023-09" db="EMBL/GenBank/DDBJ databases">
        <title>Pangenome analysis of Batrachochytrium dendrobatidis and related Chytrids.</title>
        <authorList>
            <person name="Yacoub M.N."/>
            <person name="Stajich J.E."/>
            <person name="James T.Y."/>
        </authorList>
    </citation>
    <scope>NUCLEOTIDE SEQUENCE [LARGE SCALE GENOMIC DNA]</scope>
    <source>
        <strain evidence="4 5">JEL0888</strain>
    </source>
</reference>
<protein>
    <recommendedName>
        <fullName evidence="3">Fanconi anaemia group A protein helical domain-containing protein</fullName>
    </recommendedName>
</protein>
<dbReference type="PANTHER" id="PTHR12047:SF2">
    <property type="entry name" value="FANCONI ANEMIA GROUP A PROTEIN"/>
    <property type="match status" value="1"/>
</dbReference>
<accession>A0ABR4NCU6</accession>
<dbReference type="PANTHER" id="PTHR12047">
    <property type="entry name" value="FANCONI ANEMIA GROUP A PROTEIN"/>
    <property type="match status" value="1"/>
</dbReference>
<evidence type="ECO:0000256" key="1">
    <source>
        <dbReference type="SAM" id="Coils"/>
    </source>
</evidence>
<keyword evidence="5" id="KW-1185">Reference proteome</keyword>
<dbReference type="InterPro" id="IPR003516">
    <property type="entry name" value="FANCA"/>
</dbReference>
<dbReference type="Proteomes" id="UP001527925">
    <property type="component" value="Unassembled WGS sequence"/>
</dbReference>